<evidence type="ECO:0000256" key="5">
    <source>
        <dbReference type="ARBA" id="ARBA00022617"/>
    </source>
</evidence>
<keyword evidence="6" id="KW-0479">Metal-binding</keyword>
<comment type="subcellular location">
    <subcellularLocation>
        <location evidence="3">Endoplasmic reticulum membrane</location>
    </subcellularLocation>
    <subcellularLocation>
        <location evidence="2">Microsome membrane</location>
    </subcellularLocation>
</comment>
<dbReference type="AlphaFoldDB" id="A0A026WP94"/>
<evidence type="ECO:0000256" key="2">
    <source>
        <dbReference type="ARBA" id="ARBA00004524"/>
    </source>
</evidence>
<keyword evidence="5" id="KW-0349">Heme</keyword>
<dbReference type="InterPro" id="IPR036396">
    <property type="entry name" value="Cyt_P450_sf"/>
</dbReference>
<keyword evidence="12 13" id="KW-0472">Membrane</keyword>
<keyword evidence="8" id="KW-0492">Microsome</keyword>
<evidence type="ECO:0000256" key="4">
    <source>
        <dbReference type="ARBA" id="ARBA00010617"/>
    </source>
</evidence>
<evidence type="ECO:0000313" key="14">
    <source>
        <dbReference type="EMBL" id="EZA57481.1"/>
    </source>
</evidence>
<evidence type="ECO:0000256" key="12">
    <source>
        <dbReference type="ARBA" id="ARBA00023136"/>
    </source>
</evidence>
<evidence type="ECO:0000256" key="13">
    <source>
        <dbReference type="SAM" id="Phobius"/>
    </source>
</evidence>
<comment type="similarity">
    <text evidence="4">Belongs to the cytochrome P450 family.</text>
</comment>
<protein>
    <submittedName>
        <fullName evidence="14">Cytochrome P450 9e2</fullName>
    </submittedName>
</protein>
<proteinExistence type="inferred from homology"/>
<keyword evidence="13" id="KW-0812">Transmembrane</keyword>
<reference evidence="14 15" key="1">
    <citation type="journal article" date="2014" name="Curr. Biol.">
        <title>The genome of the clonal raider ant Cerapachys biroi.</title>
        <authorList>
            <person name="Oxley P.R."/>
            <person name="Ji L."/>
            <person name="Fetter-Pruneda I."/>
            <person name="McKenzie S.K."/>
            <person name="Li C."/>
            <person name="Hu H."/>
            <person name="Zhang G."/>
            <person name="Kronauer D.J."/>
        </authorList>
    </citation>
    <scope>NUCLEOTIDE SEQUENCE [LARGE SCALE GENOMIC DNA]</scope>
</reference>
<feature type="transmembrane region" description="Helical" evidence="13">
    <location>
        <begin position="6"/>
        <end position="25"/>
    </location>
</feature>
<name>A0A026WP94_OOCBI</name>
<evidence type="ECO:0000313" key="15">
    <source>
        <dbReference type="Proteomes" id="UP000053097"/>
    </source>
</evidence>
<keyword evidence="10" id="KW-0408">Iron</keyword>
<dbReference type="Proteomes" id="UP000053097">
    <property type="component" value="Unassembled WGS sequence"/>
</dbReference>
<dbReference type="GO" id="GO:0020037">
    <property type="term" value="F:heme binding"/>
    <property type="evidence" value="ECO:0007669"/>
    <property type="project" value="InterPro"/>
</dbReference>
<evidence type="ECO:0000256" key="6">
    <source>
        <dbReference type="ARBA" id="ARBA00022723"/>
    </source>
</evidence>
<evidence type="ECO:0000256" key="9">
    <source>
        <dbReference type="ARBA" id="ARBA00023002"/>
    </source>
</evidence>
<accession>A0A026WP94</accession>
<evidence type="ECO:0000256" key="10">
    <source>
        <dbReference type="ARBA" id="ARBA00023004"/>
    </source>
</evidence>
<keyword evidence="9" id="KW-0560">Oxidoreductase</keyword>
<dbReference type="PANTHER" id="PTHR24292">
    <property type="entry name" value="CYTOCHROME P450"/>
    <property type="match status" value="1"/>
</dbReference>
<gene>
    <name evidence="14" type="ORF">X777_02162</name>
</gene>
<dbReference type="GO" id="GO:0016705">
    <property type="term" value="F:oxidoreductase activity, acting on paired donors, with incorporation or reduction of molecular oxygen"/>
    <property type="evidence" value="ECO:0007669"/>
    <property type="project" value="InterPro"/>
</dbReference>
<evidence type="ECO:0000256" key="1">
    <source>
        <dbReference type="ARBA" id="ARBA00001971"/>
    </source>
</evidence>
<sequence>MEYWTMPLAIAIVILSIYYFFNFWNSNFFKKHGVMHVPPVPIFGNITPIMFRRKAFPDYMITLYNKFADAKYFGCYATTTPVFVLRDPEIIKSVLIKNFDSFPDHIFHVCYFIIIIFQSVIQRSRDCELFCGYLNLKFIFFHRKNCLPE</sequence>
<dbReference type="PANTHER" id="PTHR24292:SF54">
    <property type="entry name" value="CYP9F3-RELATED"/>
    <property type="match status" value="1"/>
</dbReference>
<dbReference type="EMBL" id="KK107147">
    <property type="protein sequence ID" value="EZA57481.1"/>
    <property type="molecule type" value="Genomic_DNA"/>
</dbReference>
<evidence type="ECO:0000256" key="11">
    <source>
        <dbReference type="ARBA" id="ARBA00023033"/>
    </source>
</evidence>
<evidence type="ECO:0000256" key="3">
    <source>
        <dbReference type="ARBA" id="ARBA00004586"/>
    </source>
</evidence>
<dbReference type="InterPro" id="IPR050476">
    <property type="entry name" value="Insect_CytP450_Detox"/>
</dbReference>
<dbReference type="OMA" id="HIDEECD"/>
<dbReference type="Gene3D" id="1.10.630.10">
    <property type="entry name" value="Cytochrome P450"/>
    <property type="match status" value="1"/>
</dbReference>
<evidence type="ECO:0000256" key="8">
    <source>
        <dbReference type="ARBA" id="ARBA00022848"/>
    </source>
</evidence>
<dbReference type="STRING" id="2015173.A0A026WP94"/>
<dbReference type="SUPFAM" id="SSF48264">
    <property type="entry name" value="Cytochrome P450"/>
    <property type="match status" value="1"/>
</dbReference>
<keyword evidence="7" id="KW-0256">Endoplasmic reticulum</keyword>
<keyword evidence="13" id="KW-1133">Transmembrane helix</keyword>
<organism evidence="14 15">
    <name type="scientific">Ooceraea biroi</name>
    <name type="common">Clonal raider ant</name>
    <name type="synonym">Cerapachys biroi</name>
    <dbReference type="NCBI Taxonomy" id="2015173"/>
    <lineage>
        <taxon>Eukaryota</taxon>
        <taxon>Metazoa</taxon>
        <taxon>Ecdysozoa</taxon>
        <taxon>Arthropoda</taxon>
        <taxon>Hexapoda</taxon>
        <taxon>Insecta</taxon>
        <taxon>Pterygota</taxon>
        <taxon>Neoptera</taxon>
        <taxon>Endopterygota</taxon>
        <taxon>Hymenoptera</taxon>
        <taxon>Apocrita</taxon>
        <taxon>Aculeata</taxon>
        <taxon>Formicoidea</taxon>
        <taxon>Formicidae</taxon>
        <taxon>Dorylinae</taxon>
        <taxon>Ooceraea</taxon>
    </lineage>
</organism>
<keyword evidence="11" id="KW-0503">Monooxygenase</keyword>
<dbReference type="GO" id="GO:0005506">
    <property type="term" value="F:iron ion binding"/>
    <property type="evidence" value="ECO:0007669"/>
    <property type="project" value="InterPro"/>
</dbReference>
<dbReference type="GO" id="GO:0004497">
    <property type="term" value="F:monooxygenase activity"/>
    <property type="evidence" value="ECO:0007669"/>
    <property type="project" value="UniProtKB-KW"/>
</dbReference>
<keyword evidence="15" id="KW-1185">Reference proteome</keyword>
<evidence type="ECO:0000256" key="7">
    <source>
        <dbReference type="ARBA" id="ARBA00022824"/>
    </source>
</evidence>
<dbReference type="GO" id="GO:0005789">
    <property type="term" value="C:endoplasmic reticulum membrane"/>
    <property type="evidence" value="ECO:0007669"/>
    <property type="project" value="UniProtKB-SubCell"/>
</dbReference>
<comment type="cofactor">
    <cofactor evidence="1">
        <name>heme</name>
        <dbReference type="ChEBI" id="CHEBI:30413"/>
    </cofactor>
</comment>